<dbReference type="EMBL" id="PYGD01000018">
    <property type="protein sequence ID" value="PSK86950.1"/>
    <property type="molecule type" value="Genomic_DNA"/>
</dbReference>
<evidence type="ECO:0000256" key="16">
    <source>
        <dbReference type="ARBA" id="ARBA00023012"/>
    </source>
</evidence>
<dbReference type="InterPro" id="IPR019734">
    <property type="entry name" value="TPR_rpt"/>
</dbReference>
<evidence type="ECO:0000313" key="27">
    <source>
        <dbReference type="Proteomes" id="UP000240572"/>
    </source>
</evidence>
<keyword evidence="18 23" id="KW-0472">Membrane</keyword>
<dbReference type="InterPro" id="IPR036890">
    <property type="entry name" value="HATPase_C_sf"/>
</dbReference>
<evidence type="ECO:0000256" key="14">
    <source>
        <dbReference type="ARBA" id="ARBA00022989"/>
    </source>
</evidence>
<evidence type="ECO:0000256" key="1">
    <source>
        <dbReference type="ARBA" id="ARBA00000085"/>
    </source>
</evidence>
<feature type="chain" id="PRO_5015202464" description="Oxygen sensor histidine kinase NreB" evidence="24">
    <location>
        <begin position="27"/>
        <end position="647"/>
    </location>
</feature>
<dbReference type="PROSITE" id="PS50005">
    <property type="entry name" value="TPR"/>
    <property type="match status" value="2"/>
</dbReference>
<keyword evidence="12" id="KW-0479">Metal-binding</keyword>
<accession>A0A2P8CPT1</accession>
<evidence type="ECO:0000256" key="8">
    <source>
        <dbReference type="ARBA" id="ARBA00022485"/>
    </source>
</evidence>
<evidence type="ECO:0000256" key="15">
    <source>
        <dbReference type="ARBA" id="ARBA00023004"/>
    </source>
</evidence>
<dbReference type="InterPro" id="IPR003594">
    <property type="entry name" value="HATPase_dom"/>
</dbReference>
<evidence type="ECO:0000256" key="21">
    <source>
        <dbReference type="PROSITE-ProRule" id="PRU00339"/>
    </source>
</evidence>
<dbReference type="GO" id="GO:0000155">
    <property type="term" value="F:phosphorelay sensor kinase activity"/>
    <property type="evidence" value="ECO:0007669"/>
    <property type="project" value="InterPro"/>
</dbReference>
<dbReference type="PANTHER" id="PTHR24421">
    <property type="entry name" value="NITRATE/NITRITE SENSOR PROTEIN NARX-RELATED"/>
    <property type="match status" value="1"/>
</dbReference>
<evidence type="ECO:0000256" key="22">
    <source>
        <dbReference type="SAM" id="Coils"/>
    </source>
</evidence>
<dbReference type="InterPro" id="IPR011990">
    <property type="entry name" value="TPR-like_helical_dom_sf"/>
</dbReference>
<evidence type="ECO:0000313" key="26">
    <source>
        <dbReference type="EMBL" id="PSK86950.1"/>
    </source>
</evidence>
<sequence length="647" mass="72462">MPVLRFKNIRLYLCNLLLLLAFGTAAQERTVLSYSFYNPKDSSRVFDLVKQGLALIDEKPEQALTLFRKAEQLGRTSGFDDGVGYALSFTGLTEGKLGHPEKSKASYAAALPYCLQARACKFVIAFLYMNMGLTFKEQGDYNHANEYFHKALASFQRYLPEHKSIIAVYINLIGIQARMGSAARALDYADQAAQLARKHGQQHYLALALLNKGNTLYTIKLPDSALYYYRAGLEVATAAQDSSIYSSFYLSMGNAALEKQQDSEAIHYFEKVIALNQDKPSAALFGYILPRYSLGLAYKRQKAYKKAEQVLLEGLAKAEQTGLTENEHDGRGVLTDVYREMGRYKEALEQGTLYQKLRDSAGEEKKVQAINELEIRYHTAQKDKEIIQKQVMIARQEKTISRNNIIIGSTAGGLLLLVGGGLAFYRNKRKMERRNAEISRLKAAAAGEEKERARISRELHDGLGGMLTGIKMNLRTLQKQAAQPDLPQKLEEIMRQLQGMGDEIRKTAHNLMPDILQEHNLQQALQLYCNQLSTDRQQVSLQFHGTPDLADKSLELVVYRIVQELVQNIVKHAQASLAEIQVIHNKETLCISAEDNGIGFEQEQGNGLGLQNIRSRVQALNGYCSITSAPGKGTTAFIEIDLKNDRN</sequence>
<evidence type="ECO:0000256" key="9">
    <source>
        <dbReference type="ARBA" id="ARBA00022490"/>
    </source>
</evidence>
<evidence type="ECO:0000256" key="24">
    <source>
        <dbReference type="SAM" id="SignalP"/>
    </source>
</evidence>
<keyword evidence="21" id="KW-0802">TPR repeat</keyword>
<evidence type="ECO:0000256" key="3">
    <source>
        <dbReference type="ARBA" id="ARBA00004496"/>
    </source>
</evidence>
<evidence type="ECO:0000256" key="11">
    <source>
        <dbReference type="ARBA" id="ARBA00022692"/>
    </source>
</evidence>
<keyword evidence="22" id="KW-0175">Coiled coil</keyword>
<dbReference type="Gene3D" id="1.25.40.10">
    <property type="entry name" value="Tetratricopeptide repeat domain"/>
    <property type="match status" value="2"/>
</dbReference>
<protein>
    <recommendedName>
        <fullName evidence="6">Oxygen sensor histidine kinase NreB</fullName>
        <ecNumber evidence="5">2.7.13.3</ecNumber>
    </recommendedName>
    <alternativeName>
        <fullName evidence="20">Nitrogen regulation protein B</fullName>
    </alternativeName>
</protein>
<dbReference type="Gene3D" id="3.30.565.10">
    <property type="entry name" value="Histidine kinase-like ATPase, C-terminal domain"/>
    <property type="match status" value="1"/>
</dbReference>
<dbReference type="Pfam" id="PF07730">
    <property type="entry name" value="HisKA_3"/>
    <property type="match status" value="1"/>
</dbReference>
<feature type="transmembrane region" description="Helical" evidence="23">
    <location>
        <begin position="405"/>
        <end position="425"/>
    </location>
</feature>
<keyword evidence="11 23" id="KW-0812">Transmembrane</keyword>
<dbReference type="InterPro" id="IPR005467">
    <property type="entry name" value="His_kinase_dom"/>
</dbReference>
<dbReference type="GO" id="GO:0046872">
    <property type="term" value="F:metal ion binding"/>
    <property type="evidence" value="ECO:0007669"/>
    <property type="project" value="UniProtKB-KW"/>
</dbReference>
<comment type="catalytic activity">
    <reaction evidence="1">
        <text>ATP + protein L-histidine = ADP + protein N-phospho-L-histidine.</text>
        <dbReference type="EC" id="2.7.13.3"/>
    </reaction>
</comment>
<evidence type="ECO:0000256" key="4">
    <source>
        <dbReference type="ARBA" id="ARBA00004651"/>
    </source>
</evidence>
<dbReference type="GO" id="GO:0005886">
    <property type="term" value="C:plasma membrane"/>
    <property type="evidence" value="ECO:0007669"/>
    <property type="project" value="UniProtKB-SubCell"/>
</dbReference>
<organism evidence="26 27">
    <name type="scientific">Taibaiella chishuiensis</name>
    <dbReference type="NCBI Taxonomy" id="1434707"/>
    <lineage>
        <taxon>Bacteria</taxon>
        <taxon>Pseudomonadati</taxon>
        <taxon>Bacteroidota</taxon>
        <taxon>Chitinophagia</taxon>
        <taxon>Chitinophagales</taxon>
        <taxon>Chitinophagaceae</taxon>
        <taxon>Taibaiella</taxon>
    </lineage>
</organism>
<evidence type="ECO:0000259" key="25">
    <source>
        <dbReference type="PROSITE" id="PS50109"/>
    </source>
</evidence>
<dbReference type="InterPro" id="IPR011712">
    <property type="entry name" value="Sig_transdc_His_kin_sub3_dim/P"/>
</dbReference>
<dbReference type="InterPro" id="IPR004358">
    <property type="entry name" value="Sig_transdc_His_kin-like_C"/>
</dbReference>
<evidence type="ECO:0000256" key="7">
    <source>
        <dbReference type="ARBA" id="ARBA00022475"/>
    </source>
</evidence>
<keyword evidence="7" id="KW-1003">Cell membrane</keyword>
<keyword evidence="16" id="KW-0902">Two-component regulatory system</keyword>
<gene>
    <name evidence="26" type="ORF">B0I18_1188</name>
</gene>
<dbReference type="SUPFAM" id="SSF48452">
    <property type="entry name" value="TPR-like"/>
    <property type="match status" value="3"/>
</dbReference>
<dbReference type="PROSITE" id="PS50109">
    <property type="entry name" value="HIS_KIN"/>
    <property type="match status" value="1"/>
</dbReference>
<dbReference type="Gene3D" id="1.20.5.1930">
    <property type="match status" value="1"/>
</dbReference>
<evidence type="ECO:0000256" key="13">
    <source>
        <dbReference type="ARBA" id="ARBA00022777"/>
    </source>
</evidence>
<dbReference type="SMART" id="SM00387">
    <property type="entry name" value="HATPase_c"/>
    <property type="match status" value="1"/>
</dbReference>
<evidence type="ECO:0000256" key="18">
    <source>
        <dbReference type="ARBA" id="ARBA00023136"/>
    </source>
</evidence>
<dbReference type="OrthoDB" id="613934at2"/>
<dbReference type="Pfam" id="PF13181">
    <property type="entry name" value="TPR_8"/>
    <property type="match status" value="2"/>
</dbReference>
<keyword evidence="27" id="KW-1185">Reference proteome</keyword>
<dbReference type="Pfam" id="PF02518">
    <property type="entry name" value="HATPase_c"/>
    <property type="match status" value="1"/>
</dbReference>
<dbReference type="SUPFAM" id="SSF55874">
    <property type="entry name" value="ATPase domain of HSP90 chaperone/DNA topoisomerase II/histidine kinase"/>
    <property type="match status" value="1"/>
</dbReference>
<keyword evidence="10" id="KW-0808">Transferase</keyword>
<dbReference type="GO" id="GO:0005737">
    <property type="term" value="C:cytoplasm"/>
    <property type="evidence" value="ECO:0007669"/>
    <property type="project" value="UniProtKB-SubCell"/>
</dbReference>
<dbReference type="Proteomes" id="UP000240572">
    <property type="component" value="Unassembled WGS sequence"/>
</dbReference>
<evidence type="ECO:0000256" key="23">
    <source>
        <dbReference type="SAM" id="Phobius"/>
    </source>
</evidence>
<evidence type="ECO:0000256" key="2">
    <source>
        <dbReference type="ARBA" id="ARBA00001966"/>
    </source>
</evidence>
<keyword evidence="14 23" id="KW-1133">Transmembrane helix</keyword>
<feature type="repeat" description="TPR" evidence="21">
    <location>
        <begin position="125"/>
        <end position="158"/>
    </location>
</feature>
<keyword evidence="15" id="KW-0408">Iron</keyword>
<dbReference type="AlphaFoldDB" id="A0A2P8CPT1"/>
<evidence type="ECO:0000256" key="6">
    <source>
        <dbReference type="ARBA" id="ARBA00017322"/>
    </source>
</evidence>
<proteinExistence type="predicted"/>
<feature type="domain" description="Histidine kinase" evidence="25">
    <location>
        <begin position="458"/>
        <end position="644"/>
    </location>
</feature>
<evidence type="ECO:0000256" key="12">
    <source>
        <dbReference type="ARBA" id="ARBA00022723"/>
    </source>
</evidence>
<comment type="cofactor">
    <cofactor evidence="2">
        <name>[4Fe-4S] cluster</name>
        <dbReference type="ChEBI" id="CHEBI:49883"/>
    </cofactor>
</comment>
<dbReference type="InterPro" id="IPR050482">
    <property type="entry name" value="Sensor_HK_TwoCompSys"/>
</dbReference>
<comment type="caution">
    <text evidence="26">The sequence shown here is derived from an EMBL/GenBank/DDBJ whole genome shotgun (WGS) entry which is preliminary data.</text>
</comment>
<dbReference type="EC" id="2.7.13.3" evidence="5"/>
<feature type="repeat" description="TPR" evidence="21">
    <location>
        <begin position="246"/>
        <end position="279"/>
    </location>
</feature>
<keyword evidence="9" id="KW-0963">Cytoplasm</keyword>
<dbReference type="SMART" id="SM00028">
    <property type="entry name" value="TPR"/>
    <property type="match status" value="5"/>
</dbReference>
<evidence type="ECO:0000256" key="17">
    <source>
        <dbReference type="ARBA" id="ARBA00023014"/>
    </source>
</evidence>
<comment type="subcellular location">
    <subcellularLocation>
        <location evidence="4">Cell membrane</location>
        <topology evidence="4">Multi-pass membrane protein</topology>
    </subcellularLocation>
    <subcellularLocation>
        <location evidence="3">Cytoplasm</location>
    </subcellularLocation>
</comment>
<feature type="signal peptide" evidence="24">
    <location>
        <begin position="1"/>
        <end position="26"/>
    </location>
</feature>
<keyword evidence="8" id="KW-0004">4Fe-4S</keyword>
<dbReference type="GO" id="GO:0046983">
    <property type="term" value="F:protein dimerization activity"/>
    <property type="evidence" value="ECO:0007669"/>
    <property type="project" value="InterPro"/>
</dbReference>
<evidence type="ECO:0000256" key="5">
    <source>
        <dbReference type="ARBA" id="ARBA00012438"/>
    </source>
</evidence>
<name>A0A2P8CPT1_9BACT</name>
<feature type="coiled-coil region" evidence="22">
    <location>
        <begin position="431"/>
        <end position="458"/>
    </location>
</feature>
<keyword evidence="13 26" id="KW-0418">Kinase</keyword>
<evidence type="ECO:0000256" key="20">
    <source>
        <dbReference type="ARBA" id="ARBA00030800"/>
    </source>
</evidence>
<dbReference type="PRINTS" id="PR00344">
    <property type="entry name" value="BCTRLSENSOR"/>
</dbReference>
<dbReference type="GO" id="GO:0051539">
    <property type="term" value="F:4 iron, 4 sulfur cluster binding"/>
    <property type="evidence" value="ECO:0007669"/>
    <property type="project" value="UniProtKB-KW"/>
</dbReference>
<keyword evidence="24" id="KW-0732">Signal</keyword>
<evidence type="ECO:0000256" key="10">
    <source>
        <dbReference type="ARBA" id="ARBA00022679"/>
    </source>
</evidence>
<dbReference type="PANTHER" id="PTHR24421:SF37">
    <property type="entry name" value="SENSOR HISTIDINE KINASE NARS"/>
    <property type="match status" value="1"/>
</dbReference>
<evidence type="ECO:0000256" key="19">
    <source>
        <dbReference type="ARBA" id="ARBA00024827"/>
    </source>
</evidence>
<reference evidence="26 27" key="1">
    <citation type="submission" date="2018-03" db="EMBL/GenBank/DDBJ databases">
        <title>Genomic Encyclopedia of Type Strains, Phase III (KMG-III): the genomes of soil and plant-associated and newly described type strains.</title>
        <authorList>
            <person name="Whitman W."/>
        </authorList>
    </citation>
    <scope>NUCLEOTIDE SEQUENCE [LARGE SCALE GENOMIC DNA]</scope>
    <source>
        <strain evidence="26 27">CGMCC 1.12700</strain>
    </source>
</reference>
<comment type="function">
    <text evidence="19">Member of the two-component regulatory system NreB/NreC involved in the control of dissimilatory nitrate/nitrite reduction in response to oxygen. NreB functions as a direct oxygen sensor histidine kinase which is autophosphorylated, in the absence of oxygen, probably at the conserved histidine residue, and transfers its phosphate group probably to a conserved aspartate residue of NreC. NreB/NreC activates the expression of the nitrate (narGHJI) and nitrite (nir) reductase operons, as well as the putative nitrate transporter gene narT.</text>
</comment>
<dbReference type="RefSeq" id="WP_106525465.1">
    <property type="nucleotide sequence ID" value="NZ_PYGD01000018.1"/>
</dbReference>
<keyword evidence="17" id="KW-0411">Iron-sulfur</keyword>
<dbReference type="CDD" id="cd16917">
    <property type="entry name" value="HATPase_UhpB-NarQ-NarX-like"/>
    <property type="match status" value="1"/>
</dbReference>